<evidence type="ECO:0000259" key="1">
    <source>
        <dbReference type="PROSITE" id="PS50943"/>
    </source>
</evidence>
<dbReference type="SUPFAM" id="SSF47413">
    <property type="entry name" value="lambda repressor-like DNA-binding domains"/>
    <property type="match status" value="1"/>
</dbReference>
<gene>
    <name evidence="2" type="ORF">ACFP3T_03265</name>
</gene>
<accession>A0ABW1R3E5</accession>
<sequence>MEPNNDVLLLAYFKQNRITQQDLADSIGRSVNTVWNKLHGRSHWNTAEVQQLHDDFGVPTQYFFRN</sequence>
<name>A0ABW1R3E5_9LACO</name>
<dbReference type="PROSITE" id="PS50943">
    <property type="entry name" value="HTH_CROC1"/>
    <property type="match status" value="1"/>
</dbReference>
<reference evidence="3" key="1">
    <citation type="journal article" date="2019" name="Int. J. Syst. Evol. Microbiol.">
        <title>The Global Catalogue of Microorganisms (GCM) 10K type strain sequencing project: providing services to taxonomists for standard genome sequencing and annotation.</title>
        <authorList>
            <consortium name="The Broad Institute Genomics Platform"/>
            <consortium name="The Broad Institute Genome Sequencing Center for Infectious Disease"/>
            <person name="Wu L."/>
            <person name="Ma J."/>
        </authorList>
    </citation>
    <scope>NUCLEOTIDE SEQUENCE [LARGE SCALE GENOMIC DNA]</scope>
    <source>
        <strain evidence="3">CCM 8932</strain>
    </source>
</reference>
<dbReference type="Gene3D" id="1.10.260.40">
    <property type="entry name" value="lambda repressor-like DNA-binding domains"/>
    <property type="match status" value="1"/>
</dbReference>
<dbReference type="InterPro" id="IPR001387">
    <property type="entry name" value="Cro/C1-type_HTH"/>
</dbReference>
<dbReference type="CDD" id="cd00093">
    <property type="entry name" value="HTH_XRE"/>
    <property type="match status" value="1"/>
</dbReference>
<dbReference type="InterPro" id="IPR010982">
    <property type="entry name" value="Lambda_DNA-bd_dom_sf"/>
</dbReference>
<organism evidence="2 3">
    <name type="scientific">Lactiplantibacillus dongliensis</name>
    <dbReference type="NCBI Taxonomy" id="2559919"/>
    <lineage>
        <taxon>Bacteria</taxon>
        <taxon>Bacillati</taxon>
        <taxon>Bacillota</taxon>
        <taxon>Bacilli</taxon>
        <taxon>Lactobacillales</taxon>
        <taxon>Lactobacillaceae</taxon>
        <taxon>Lactiplantibacillus</taxon>
    </lineage>
</organism>
<dbReference type="Proteomes" id="UP001596253">
    <property type="component" value="Unassembled WGS sequence"/>
</dbReference>
<proteinExistence type="predicted"/>
<dbReference type="EMBL" id="JBHSSD010000010">
    <property type="protein sequence ID" value="MFC6163689.1"/>
    <property type="molecule type" value="Genomic_DNA"/>
</dbReference>
<comment type="caution">
    <text evidence="2">The sequence shown here is derived from an EMBL/GenBank/DDBJ whole genome shotgun (WGS) entry which is preliminary data.</text>
</comment>
<dbReference type="RefSeq" id="WP_137635782.1">
    <property type="nucleotide sequence ID" value="NZ_BJDK01000025.1"/>
</dbReference>
<feature type="domain" description="HTH cro/C1-type" evidence="1">
    <location>
        <begin position="9"/>
        <end position="63"/>
    </location>
</feature>
<keyword evidence="3" id="KW-1185">Reference proteome</keyword>
<evidence type="ECO:0000313" key="2">
    <source>
        <dbReference type="EMBL" id="MFC6163689.1"/>
    </source>
</evidence>
<evidence type="ECO:0000313" key="3">
    <source>
        <dbReference type="Proteomes" id="UP001596253"/>
    </source>
</evidence>
<protein>
    <recommendedName>
        <fullName evidence="1">HTH cro/C1-type domain-containing protein</fullName>
    </recommendedName>
</protein>